<keyword evidence="2" id="KW-1185">Reference proteome</keyword>
<dbReference type="Pfam" id="PF01874">
    <property type="entry name" value="CitG"/>
    <property type="match status" value="1"/>
</dbReference>
<dbReference type="InterPro" id="IPR002736">
    <property type="entry name" value="CitG"/>
</dbReference>
<dbReference type="EMBL" id="LR586016">
    <property type="protein sequence ID" value="VIP03374.1"/>
    <property type="molecule type" value="Genomic_DNA"/>
</dbReference>
<evidence type="ECO:0000313" key="2">
    <source>
        <dbReference type="Proteomes" id="UP000464378"/>
    </source>
</evidence>
<reference evidence="1" key="1">
    <citation type="submission" date="2019-04" db="EMBL/GenBank/DDBJ databases">
        <authorList>
            <consortium name="Science for Life Laboratories"/>
        </authorList>
    </citation>
    <scope>NUCLEOTIDE SEQUENCE</scope>
    <source>
        <strain evidence="1">MBLW1</strain>
    </source>
</reference>
<dbReference type="GO" id="GO:0005524">
    <property type="term" value="F:ATP binding"/>
    <property type="evidence" value="ECO:0007669"/>
    <property type="project" value="InterPro"/>
</dbReference>
<dbReference type="PANTHER" id="PTHR42280:SF1">
    <property type="entry name" value="CITG FAMILY PROTEIN"/>
    <property type="match status" value="1"/>
</dbReference>
<dbReference type="RefSeq" id="WP_197740717.1">
    <property type="nucleotide sequence ID" value="NZ_LR593887.1"/>
</dbReference>
<sequence length="283" mass="29900">MNPVAFAAYRACISEVTARKPGNVNRICDFPDLTLMDFLLSAGAIAPILGNASSQPLGTTILEAVRATRAVVNTNTNLGIILLLAPLAAVPMHLRLIDGIRGVIGATTVADCTQVYEAIRLATPGGLAKVDSQDVADQPTVTLQQAMTLAASYDRIGKQYAEGFSEIFQIGVPALVRAWEQCGDLESAILGCHLVWLATGGDSLIARKRGIAESQQSQLLAGKVLAGEWTIDQFDAWLRAQGTGRNPGTTADLVTASLFAAFRDGHLPSGPICWSKSPLQTTS</sequence>
<organism evidence="1">
    <name type="scientific">Tuwongella immobilis</name>
    <dbReference type="NCBI Taxonomy" id="692036"/>
    <lineage>
        <taxon>Bacteria</taxon>
        <taxon>Pseudomonadati</taxon>
        <taxon>Planctomycetota</taxon>
        <taxon>Planctomycetia</taxon>
        <taxon>Gemmatales</taxon>
        <taxon>Gemmataceae</taxon>
        <taxon>Tuwongella</taxon>
    </lineage>
</organism>
<proteinExistence type="predicted"/>
<dbReference type="Gene3D" id="1.10.4200.10">
    <property type="entry name" value="Triphosphoribosyl-dephospho-CoA protein"/>
    <property type="match status" value="1"/>
</dbReference>
<gene>
    <name evidence="1" type="ORF">GMBLW1_05860</name>
</gene>
<accession>A0A6C2YPP6</accession>
<name>A0A6C2YPP6_9BACT</name>
<dbReference type="PANTHER" id="PTHR42280">
    <property type="entry name" value="CITG FAMILY PROTEIN"/>
    <property type="match status" value="1"/>
</dbReference>
<protein>
    <submittedName>
        <fullName evidence="1">Uncharacterized protein</fullName>
    </submittedName>
</protein>
<evidence type="ECO:0000313" key="1">
    <source>
        <dbReference type="EMBL" id="VIP03374.1"/>
    </source>
</evidence>
<dbReference type="EMBL" id="LR593887">
    <property type="protein sequence ID" value="VTS04120.1"/>
    <property type="molecule type" value="Genomic_DNA"/>
</dbReference>
<dbReference type="Proteomes" id="UP000464378">
    <property type="component" value="Chromosome"/>
</dbReference>
<dbReference type="AlphaFoldDB" id="A0A6C2YPP6"/>
<dbReference type="GO" id="GO:0046917">
    <property type="term" value="F:triphosphoribosyl-dephospho-CoA synthase activity"/>
    <property type="evidence" value="ECO:0007669"/>
    <property type="project" value="InterPro"/>
</dbReference>
<dbReference type="KEGG" id="tim:GMBLW1_05860"/>
<dbReference type="InParanoid" id="A0A6C2YPP6"/>